<dbReference type="InterPro" id="IPR029044">
    <property type="entry name" value="Nucleotide-diphossugar_trans"/>
</dbReference>
<gene>
    <name evidence="3" type="primary">LOC101864351</name>
</gene>
<sequence>MPSLFSWRMDLYCLIVTGAQAISTVVRTSKKCWVFMVRDAFKLSMAISLFLLILNFIIISYGQNSVKSLVLPAKLRHGFVPAFPDHYFRSKSHISSPTNQSLKSVKVDRYLQHHAQKNSLINKVPPVLHVVWCEEKYFTFSNYLSVLSGFKVIQPSVIYLHLLGQPEMDPNGYYQFLSDLKRDVPSLVLSRLTHKEACSSDPVTLALAYLKILGPRGGIVINGQTLLSPSPDFDSVLSHKVSVMRQEESRAPLVVTAQSNLELEKISNEEDFQKFLHSKSLFDSFCAVSDTYSFQKKNTCVYITNDLFPVHVLGGESQFRQLMRWVGYGTSQKMESLPENFDIVPNIVHYVWLGQRSLNFMGYLSLLSSIHVLKADQVYIHGDYEPLGDYWKEVVKDKRVNFIKRDFPPSVYGEPIKKFASHASDYLRADILLRYGGIYADWDVLFVKPMWPSLRRHKTTANVDWPKTGVFPDVINLGVLIAAPGAPFLRHFLESYRWYLDNHWSYNAIHMPYKVYEKVPSSLNIDRHLQVSCAVGNCHATFLGGYKEADLDHLKSPSLSWRKDTLAFHWTHPDPEEFSDRESLLKSKSVPGEIGKFILQMASLA</sequence>
<accession>A0ABM0JBV5</accession>
<reference evidence="3" key="1">
    <citation type="submission" date="2025-08" db="UniProtKB">
        <authorList>
            <consortium name="RefSeq"/>
        </authorList>
    </citation>
    <scope>IDENTIFICATION</scope>
</reference>
<keyword evidence="2" id="KW-1185">Reference proteome</keyword>
<organism evidence="2 3">
    <name type="scientific">Aplysia californica</name>
    <name type="common">California sea hare</name>
    <dbReference type="NCBI Taxonomy" id="6500"/>
    <lineage>
        <taxon>Eukaryota</taxon>
        <taxon>Metazoa</taxon>
        <taxon>Spiralia</taxon>
        <taxon>Lophotrochozoa</taxon>
        <taxon>Mollusca</taxon>
        <taxon>Gastropoda</taxon>
        <taxon>Heterobranchia</taxon>
        <taxon>Euthyneura</taxon>
        <taxon>Tectipleura</taxon>
        <taxon>Aplysiida</taxon>
        <taxon>Aplysioidea</taxon>
        <taxon>Aplysiidae</taxon>
        <taxon>Aplysia</taxon>
    </lineage>
</organism>
<keyword evidence="1" id="KW-0472">Membrane</keyword>
<keyword evidence="1" id="KW-1133">Transmembrane helix</keyword>
<dbReference type="PANTHER" id="PTHR46830">
    <property type="entry name" value="TRANSFERASE, PUTATIVE-RELATED"/>
    <property type="match status" value="1"/>
</dbReference>
<keyword evidence="1" id="KW-0812">Transmembrane</keyword>
<dbReference type="PANTHER" id="PTHR46830:SF1">
    <property type="entry name" value="ALPHA-1,4-N-ACETYLGLUCOSAMINYLTRANSFERASE"/>
    <property type="match status" value="1"/>
</dbReference>
<name>A0ABM0JBV5_APLCA</name>
<dbReference type="InterPro" id="IPR007577">
    <property type="entry name" value="GlycoTrfase_DXD_sugar-bd_CS"/>
</dbReference>
<feature type="transmembrane region" description="Helical" evidence="1">
    <location>
        <begin position="40"/>
        <end position="62"/>
    </location>
</feature>
<dbReference type="RefSeq" id="XP_005090103.1">
    <property type="nucleotide sequence ID" value="XM_005090046.3"/>
</dbReference>
<dbReference type="Proteomes" id="UP000694888">
    <property type="component" value="Unplaced"/>
</dbReference>
<dbReference type="Pfam" id="PF04488">
    <property type="entry name" value="Gly_transf_sug"/>
    <property type="match status" value="1"/>
</dbReference>
<dbReference type="Gene3D" id="3.90.550.20">
    <property type="match status" value="1"/>
</dbReference>
<proteinExistence type="predicted"/>
<evidence type="ECO:0000256" key="1">
    <source>
        <dbReference type="SAM" id="Phobius"/>
    </source>
</evidence>
<dbReference type="SUPFAM" id="SSF53448">
    <property type="entry name" value="Nucleotide-diphospho-sugar transferases"/>
    <property type="match status" value="1"/>
</dbReference>
<evidence type="ECO:0000313" key="3">
    <source>
        <dbReference type="RefSeq" id="XP_005090103.1"/>
    </source>
</evidence>
<dbReference type="GeneID" id="101864351"/>
<protein>
    <submittedName>
        <fullName evidence="3">Uncharacterized protein LOC101864351</fullName>
    </submittedName>
</protein>
<evidence type="ECO:0000313" key="2">
    <source>
        <dbReference type="Proteomes" id="UP000694888"/>
    </source>
</evidence>